<keyword evidence="1" id="KW-0175">Coiled coil</keyword>
<sequence>MVCPHKILEITKIFLQVNFDDWAAFEFYLERKGVVSAITNALYCLFNENPLPKNVNQFIYCILGGDTEREMKRQLKKLKRKIETASREIETVTDEIEHLLLIRDNGLKFSVYRDFVDRKRSEK</sequence>
<name>A0AAV0W6D1_9HEMI</name>
<evidence type="ECO:0000313" key="2">
    <source>
        <dbReference type="EMBL" id="CAI6351325.1"/>
    </source>
</evidence>
<proteinExistence type="predicted"/>
<evidence type="ECO:0000256" key="1">
    <source>
        <dbReference type="SAM" id="Coils"/>
    </source>
</evidence>
<evidence type="ECO:0000313" key="3">
    <source>
        <dbReference type="Proteomes" id="UP001160148"/>
    </source>
</evidence>
<dbReference type="AlphaFoldDB" id="A0AAV0W6D1"/>
<comment type="caution">
    <text evidence="2">The sequence shown here is derived from an EMBL/GenBank/DDBJ whole genome shotgun (WGS) entry which is preliminary data.</text>
</comment>
<organism evidence="2 3">
    <name type="scientific">Macrosiphum euphorbiae</name>
    <name type="common">potato aphid</name>
    <dbReference type="NCBI Taxonomy" id="13131"/>
    <lineage>
        <taxon>Eukaryota</taxon>
        <taxon>Metazoa</taxon>
        <taxon>Ecdysozoa</taxon>
        <taxon>Arthropoda</taxon>
        <taxon>Hexapoda</taxon>
        <taxon>Insecta</taxon>
        <taxon>Pterygota</taxon>
        <taxon>Neoptera</taxon>
        <taxon>Paraneoptera</taxon>
        <taxon>Hemiptera</taxon>
        <taxon>Sternorrhyncha</taxon>
        <taxon>Aphidomorpha</taxon>
        <taxon>Aphidoidea</taxon>
        <taxon>Aphididae</taxon>
        <taxon>Macrosiphini</taxon>
        <taxon>Macrosiphum</taxon>
    </lineage>
</organism>
<feature type="coiled-coil region" evidence="1">
    <location>
        <begin position="68"/>
        <end position="95"/>
    </location>
</feature>
<dbReference type="Proteomes" id="UP001160148">
    <property type="component" value="Unassembled WGS sequence"/>
</dbReference>
<reference evidence="2 3" key="1">
    <citation type="submission" date="2023-01" db="EMBL/GenBank/DDBJ databases">
        <authorList>
            <person name="Whitehead M."/>
        </authorList>
    </citation>
    <scope>NUCLEOTIDE SEQUENCE [LARGE SCALE GENOMIC DNA]</scope>
</reference>
<dbReference type="EMBL" id="CARXXK010000001">
    <property type="protein sequence ID" value="CAI6351325.1"/>
    <property type="molecule type" value="Genomic_DNA"/>
</dbReference>
<protein>
    <submittedName>
        <fullName evidence="2">Uncharacterized protein</fullName>
    </submittedName>
</protein>
<keyword evidence="3" id="KW-1185">Reference proteome</keyword>
<gene>
    <name evidence="2" type="ORF">MEUPH1_LOCUS7681</name>
</gene>
<accession>A0AAV0W6D1</accession>